<evidence type="ECO:0000313" key="4">
    <source>
        <dbReference type="EMBL" id="NKC33374.1"/>
    </source>
</evidence>
<dbReference type="PANTHER" id="PTHR46401">
    <property type="entry name" value="GLYCOSYLTRANSFERASE WBBK-RELATED"/>
    <property type="match status" value="1"/>
</dbReference>
<evidence type="ECO:0000259" key="3">
    <source>
        <dbReference type="Pfam" id="PF13439"/>
    </source>
</evidence>
<dbReference type="PANTHER" id="PTHR46401:SF2">
    <property type="entry name" value="GLYCOSYLTRANSFERASE WBBK-RELATED"/>
    <property type="match status" value="1"/>
</dbReference>
<feature type="region of interest" description="Disordered" evidence="2">
    <location>
        <begin position="813"/>
        <end position="840"/>
    </location>
</feature>
<dbReference type="Pfam" id="PF13692">
    <property type="entry name" value="Glyco_trans_1_4"/>
    <property type="match status" value="2"/>
</dbReference>
<dbReference type="Gene3D" id="3.40.50.2000">
    <property type="entry name" value="Glycogen Phosphorylase B"/>
    <property type="match status" value="3"/>
</dbReference>
<evidence type="ECO:0000256" key="1">
    <source>
        <dbReference type="ARBA" id="ARBA00022679"/>
    </source>
</evidence>
<sequence>MSGRPLFCIADPSLRDFVGHHFSYDHAVAEAARAAGFETLVLGHRALPEAVARQAGAVPAFTDDIWAQRAGGGPLRRRQDALMRNRRFGAEFQAALPARLPPGSILLAHMLTHRQLLGLARVTEALPQDVTLVALLRYQPEMYDDGLSARAFARMRRAVAAGAKLRLASDSARLARRIGRLAGLPLEVLPIPHIPADIPPPPPPQGRPFHLVTLGNARDEKGFLEILQAIRLLRAEPGGLDGLRFTLQANDAAPAIATAIDDFALEMPPQVTLLRRALSPAAYDTLLAESDLVLLPYWRDIYEARTSGVLPEALCAGRPVICTAGTWMADELAFHGAGLLVADHDPAGLARAIRQARAAWPQLAAGAMAGRAGCRARHGGPALVRALMEPPPPPLPAEPPRRVQLLYPWPDFLERSAGASLRSNLMAAVVASQVEELRVMQDGAASPRRQGNILVESLQERRLIQLTKRLGWGAMLLLAGLLGGPSHRREALFPWLHLQRLVDPFFRRRMERLIAGSDAVLLEYGFWAGPVLRICRRLGVPCVLTAHDVIADRVPGSALLRRLTGWLEMRALRRAQALRGGAVVAVTPDDAARFASQGVQALVIPNPVDLQAMSRQLPAPARVLLERLGHELPDQPIALFVGSYHPPNLVAVARLRSLGAALAARLGPQAPLIVVAGSAAPAEEAPGFRALGRVHAVALAALYQEARLALVPLPDGTGSSLKTLEAMAAGLPVLGTSVAFRGLAVADGVQAVVADDLATWEAILPALLADPARLARIASAGRALAASYDYRRVMAGYLRLLGLPDNPPPPLPALLGAAPASRGSAPPRLPVFSGGNLPTG</sequence>
<evidence type="ECO:0000313" key="5">
    <source>
        <dbReference type="Proteomes" id="UP000787635"/>
    </source>
</evidence>
<feature type="domain" description="Glycosyltransferase subfamily 4-like N-terminal" evidence="3">
    <location>
        <begin position="487"/>
        <end position="611"/>
    </location>
</feature>
<dbReference type="Pfam" id="PF13439">
    <property type="entry name" value="Glyco_transf_4"/>
    <property type="match status" value="1"/>
</dbReference>
<dbReference type="SUPFAM" id="SSF53756">
    <property type="entry name" value="UDP-Glycosyltransferase/glycogen phosphorylase"/>
    <property type="match status" value="2"/>
</dbReference>
<accession>A0ABX1E820</accession>
<dbReference type="Proteomes" id="UP000787635">
    <property type="component" value="Unassembled WGS sequence"/>
</dbReference>
<keyword evidence="1" id="KW-0808">Transferase</keyword>
<name>A0ABX1E820_9PROT</name>
<dbReference type="EMBL" id="JAAVNE010000043">
    <property type="protein sequence ID" value="NKC33374.1"/>
    <property type="molecule type" value="Genomic_DNA"/>
</dbReference>
<reference evidence="4 5" key="1">
    <citation type="submission" date="2020-03" db="EMBL/GenBank/DDBJ databases">
        <title>Roseomonas selenitidurans sp. nov. isolated from urban soil.</title>
        <authorList>
            <person name="Liu H."/>
        </authorList>
    </citation>
    <scope>NUCLEOTIDE SEQUENCE [LARGE SCALE GENOMIC DNA]</scope>
    <source>
        <strain evidence="4 5">BU-1</strain>
    </source>
</reference>
<organism evidence="4 5">
    <name type="scientific">Falsiroseomonas selenitidurans</name>
    <dbReference type="NCBI Taxonomy" id="2716335"/>
    <lineage>
        <taxon>Bacteria</taxon>
        <taxon>Pseudomonadati</taxon>
        <taxon>Pseudomonadota</taxon>
        <taxon>Alphaproteobacteria</taxon>
        <taxon>Acetobacterales</taxon>
        <taxon>Roseomonadaceae</taxon>
        <taxon>Falsiroseomonas</taxon>
    </lineage>
</organism>
<keyword evidence="5" id="KW-1185">Reference proteome</keyword>
<dbReference type="RefSeq" id="WP_168034100.1">
    <property type="nucleotide sequence ID" value="NZ_JAAVNE010000043.1"/>
</dbReference>
<comment type="caution">
    <text evidence="4">The sequence shown here is derived from an EMBL/GenBank/DDBJ whole genome shotgun (WGS) entry which is preliminary data.</text>
</comment>
<feature type="compositionally biased region" description="Low complexity" evidence="2">
    <location>
        <begin position="813"/>
        <end position="826"/>
    </location>
</feature>
<dbReference type="CDD" id="cd03801">
    <property type="entry name" value="GT4_PimA-like"/>
    <property type="match status" value="1"/>
</dbReference>
<gene>
    <name evidence="4" type="ORF">HEQ75_21110</name>
</gene>
<proteinExistence type="predicted"/>
<protein>
    <submittedName>
        <fullName evidence="4">Glycosyltransferase</fullName>
    </submittedName>
</protein>
<evidence type="ECO:0000256" key="2">
    <source>
        <dbReference type="SAM" id="MobiDB-lite"/>
    </source>
</evidence>
<dbReference type="InterPro" id="IPR028098">
    <property type="entry name" value="Glyco_trans_4-like_N"/>
</dbReference>